<dbReference type="InterPro" id="IPR017451">
    <property type="entry name" value="F-box-assoc_interact_dom"/>
</dbReference>
<accession>A0ABU6Z2G1</accession>
<evidence type="ECO:0000313" key="3">
    <source>
        <dbReference type="Proteomes" id="UP001341840"/>
    </source>
</evidence>
<evidence type="ECO:0000313" key="2">
    <source>
        <dbReference type="EMBL" id="MED6216812.1"/>
    </source>
</evidence>
<dbReference type="NCBIfam" id="TIGR01640">
    <property type="entry name" value="F_box_assoc_1"/>
    <property type="match status" value="1"/>
</dbReference>
<dbReference type="Proteomes" id="UP001341840">
    <property type="component" value="Unassembled WGS sequence"/>
</dbReference>
<organism evidence="2 3">
    <name type="scientific">Stylosanthes scabra</name>
    <dbReference type="NCBI Taxonomy" id="79078"/>
    <lineage>
        <taxon>Eukaryota</taxon>
        <taxon>Viridiplantae</taxon>
        <taxon>Streptophyta</taxon>
        <taxon>Embryophyta</taxon>
        <taxon>Tracheophyta</taxon>
        <taxon>Spermatophyta</taxon>
        <taxon>Magnoliopsida</taxon>
        <taxon>eudicotyledons</taxon>
        <taxon>Gunneridae</taxon>
        <taxon>Pentapetalae</taxon>
        <taxon>rosids</taxon>
        <taxon>fabids</taxon>
        <taxon>Fabales</taxon>
        <taxon>Fabaceae</taxon>
        <taxon>Papilionoideae</taxon>
        <taxon>50 kb inversion clade</taxon>
        <taxon>dalbergioids sensu lato</taxon>
        <taxon>Dalbergieae</taxon>
        <taxon>Pterocarpus clade</taxon>
        <taxon>Stylosanthes</taxon>
    </lineage>
</organism>
<reference evidence="2 3" key="1">
    <citation type="journal article" date="2023" name="Plants (Basel)">
        <title>Bridging the Gap: Combining Genomics and Transcriptomics Approaches to Understand Stylosanthes scabra, an Orphan Legume from the Brazilian Caatinga.</title>
        <authorList>
            <person name="Ferreira-Neto J.R.C."/>
            <person name="da Silva M.D."/>
            <person name="Binneck E."/>
            <person name="de Melo N.F."/>
            <person name="da Silva R.H."/>
            <person name="de Melo A.L.T.M."/>
            <person name="Pandolfi V."/>
            <person name="Bustamante F.O."/>
            <person name="Brasileiro-Vidal A.C."/>
            <person name="Benko-Iseppon A.M."/>
        </authorList>
    </citation>
    <scope>NUCLEOTIDE SEQUENCE [LARGE SCALE GENOMIC DNA]</scope>
    <source>
        <tissue evidence="2">Leaves</tissue>
    </source>
</reference>
<gene>
    <name evidence="2" type="ORF">PIB30_011403</name>
</gene>
<dbReference type="InterPro" id="IPR050796">
    <property type="entry name" value="SCF_F-box_component"/>
</dbReference>
<dbReference type="InterPro" id="IPR006527">
    <property type="entry name" value="F-box-assoc_dom_typ1"/>
</dbReference>
<dbReference type="PANTHER" id="PTHR31672:SF13">
    <property type="entry name" value="F-BOX PROTEIN CPR30-LIKE"/>
    <property type="match status" value="1"/>
</dbReference>
<comment type="caution">
    <text evidence="2">The sequence shown here is derived from an EMBL/GenBank/DDBJ whole genome shotgun (WGS) entry which is preliminary data.</text>
</comment>
<feature type="domain" description="F-box associated beta-propeller type 1" evidence="1">
    <location>
        <begin position="8"/>
        <end position="133"/>
    </location>
</feature>
<protein>
    <recommendedName>
        <fullName evidence="1">F-box associated beta-propeller type 1 domain-containing protein</fullName>
    </recommendedName>
</protein>
<name>A0ABU6Z2G1_9FABA</name>
<evidence type="ECO:0000259" key="1">
    <source>
        <dbReference type="Pfam" id="PF07734"/>
    </source>
</evidence>
<keyword evidence="3" id="KW-1185">Reference proteome</keyword>
<sequence>MHEYGMVCMRYNRDGLNSSIKVWNPFLNKVRDIQDPSNRLARQTISAYAFGYTPNTDDYAIVHVFKRHIRDRQCLCHVYSSSTMEWSYRYVIAEHFKNLGSNSMMYKRNALWVNWVGRQFIRANDIVMFDVDQYKLQKTKIKREDREHFQCLAICGDQVW</sequence>
<dbReference type="Pfam" id="PF07734">
    <property type="entry name" value="FBA_1"/>
    <property type="match status" value="1"/>
</dbReference>
<proteinExistence type="predicted"/>
<dbReference type="EMBL" id="JASCZI010271888">
    <property type="protein sequence ID" value="MED6216812.1"/>
    <property type="molecule type" value="Genomic_DNA"/>
</dbReference>
<dbReference type="PANTHER" id="PTHR31672">
    <property type="entry name" value="BNACNNG10540D PROTEIN"/>
    <property type="match status" value="1"/>
</dbReference>